<sequence length="581" mass="65518">MIELTNAKQWKDEPVVNYINRRRVRSLNYKDKLSKISAMEMCIQGMHWGLLYILHGIKPRNFMELATLAHDMDLSIANHGANFPLEDQRKEKKKRLQENMQEKEYPFADSDVSHIFDELLAGKLIEISEPKHPEEAEKVNDPKYCKYDRVVSHPIEKCFVVKHKIMALARDGKIILDNKDVADANHASIDVVTSDSQHKAPSLSSSAKAPPVLQFGSLEPAMVKVVLADEGTMNEENSIDKFEEDGEWILVMRRRRQRRCIDKLHPLFLKKSYSTTGALLLKASTSNHVGENQAKSVVVEHIPQLNPKGKEIVADIPCRKLQRAFSPKVYKLLEKSSYDFSNPSGLGKLEPEWTGEKIHGLTNAQHKLRKQGYHVDQPKTGLGFTLVEPIRIRITKKEKCVNVQHISLEGDGKGEKPRDNRVFVFDRLSTPTARPSIFVRLGSSSRIPNIHDRVGPRSMPQSSVFNRLGGRCTPRPKKRNHDGEMESRSNNQTLILSHPQGSKPSLILLTIDGTVKVKQRIISNSRRSNENNPNEDKGVVQKWCWVGGANGGVGWVGKGRTKMLLWVAGFVVLECGIGQAV</sequence>
<evidence type="ECO:0000313" key="2">
    <source>
        <dbReference type="EMBL" id="KAG8382389.1"/>
    </source>
</evidence>
<evidence type="ECO:0008006" key="4">
    <source>
        <dbReference type="Google" id="ProtNLM"/>
    </source>
</evidence>
<evidence type="ECO:0000256" key="1">
    <source>
        <dbReference type="SAM" id="MobiDB-lite"/>
    </source>
</evidence>
<dbReference type="Proteomes" id="UP000826271">
    <property type="component" value="Unassembled WGS sequence"/>
</dbReference>
<dbReference type="PANTHER" id="PTHR33437:SF2">
    <property type="entry name" value="OS06G0361200 PROTEIN"/>
    <property type="match status" value="1"/>
</dbReference>
<proteinExistence type="predicted"/>
<keyword evidence="3" id="KW-1185">Reference proteome</keyword>
<feature type="region of interest" description="Disordered" evidence="1">
    <location>
        <begin position="449"/>
        <end position="488"/>
    </location>
</feature>
<dbReference type="PANTHER" id="PTHR33437">
    <property type="entry name" value="OS06G0361200 PROTEIN"/>
    <property type="match status" value="1"/>
</dbReference>
<comment type="caution">
    <text evidence="2">The sequence shown here is derived from an EMBL/GenBank/DDBJ whole genome shotgun (WGS) entry which is preliminary data.</text>
</comment>
<name>A0AAV6XIT8_9LAMI</name>
<organism evidence="2 3">
    <name type="scientific">Buddleja alternifolia</name>
    <dbReference type="NCBI Taxonomy" id="168488"/>
    <lineage>
        <taxon>Eukaryota</taxon>
        <taxon>Viridiplantae</taxon>
        <taxon>Streptophyta</taxon>
        <taxon>Embryophyta</taxon>
        <taxon>Tracheophyta</taxon>
        <taxon>Spermatophyta</taxon>
        <taxon>Magnoliopsida</taxon>
        <taxon>eudicotyledons</taxon>
        <taxon>Gunneridae</taxon>
        <taxon>Pentapetalae</taxon>
        <taxon>asterids</taxon>
        <taxon>lamiids</taxon>
        <taxon>Lamiales</taxon>
        <taxon>Scrophulariaceae</taxon>
        <taxon>Buddlejeae</taxon>
        <taxon>Buddleja</taxon>
    </lineage>
</organism>
<gene>
    <name evidence="2" type="ORF">BUALT_Bualt05G0072300</name>
</gene>
<protein>
    <recommendedName>
        <fullName evidence="4">Retrotransposon gag protein</fullName>
    </recommendedName>
</protein>
<dbReference type="EMBL" id="WHWC01000005">
    <property type="protein sequence ID" value="KAG8382389.1"/>
    <property type="molecule type" value="Genomic_DNA"/>
</dbReference>
<dbReference type="AlphaFoldDB" id="A0AAV6XIT8"/>
<evidence type="ECO:0000313" key="3">
    <source>
        <dbReference type="Proteomes" id="UP000826271"/>
    </source>
</evidence>
<reference evidence="2" key="1">
    <citation type="submission" date="2019-10" db="EMBL/GenBank/DDBJ databases">
        <authorList>
            <person name="Zhang R."/>
            <person name="Pan Y."/>
            <person name="Wang J."/>
            <person name="Ma R."/>
            <person name="Yu S."/>
        </authorList>
    </citation>
    <scope>NUCLEOTIDE SEQUENCE</scope>
    <source>
        <strain evidence="2">LA-IB0</strain>
        <tissue evidence="2">Leaf</tissue>
    </source>
</reference>
<accession>A0AAV6XIT8</accession>